<sequence>MEVPETNDAPPPPFQAAASDETPPSQARGTSDALPEYEPSKTSRSKRNIITERVFTLDNNKGKSWAFLKVNSRGSTHSTPSFFQGDLISGTVELDLEKTESFLAITLEVRGESLAVGQEPIPFYSEVLPLWSSNSNHPGPTSPKLKGEYIWPYSVKLPDKIAVPSVPKGPTMDYSLPPITERASPAYLEYKIIVTFKRGLLRANSTLVTLFAYLPRITPLACSSLRQLAYQENNTPPPPKIDPEGWHDLGSKSVTGIVFETRQVDVSAVFFLAKPLSYTRGLFIPFSLTLSCPDTQALDLFTGRGSLDIKLNRSLSVGATASQAKVPGQRTDTTFHITVAEGIYWLADGNVLDSETRRLEGEIPLKPDLKPTFVFPNVTVKYTVTFALTVAGFVVLSNNGEAPVYEQEVEITTLMPPGAVPRSRSVVVVNNEGQSSGNYDVSIGVLTQANQRFIHLGHHGMG</sequence>
<evidence type="ECO:0008006" key="4">
    <source>
        <dbReference type="Google" id="ProtNLM"/>
    </source>
</evidence>
<evidence type="ECO:0000313" key="3">
    <source>
        <dbReference type="Proteomes" id="UP001050691"/>
    </source>
</evidence>
<feature type="region of interest" description="Disordered" evidence="1">
    <location>
        <begin position="1"/>
        <end position="45"/>
    </location>
</feature>
<dbReference type="Proteomes" id="UP001050691">
    <property type="component" value="Unassembled WGS sequence"/>
</dbReference>
<protein>
    <recommendedName>
        <fullName evidence="4">Arrestin-like N-terminal domain-containing protein</fullName>
    </recommendedName>
</protein>
<dbReference type="InterPro" id="IPR014752">
    <property type="entry name" value="Arrestin-like_C"/>
</dbReference>
<evidence type="ECO:0000313" key="2">
    <source>
        <dbReference type="EMBL" id="GJJ15594.1"/>
    </source>
</evidence>
<proteinExistence type="predicted"/>
<dbReference type="Gene3D" id="2.60.40.640">
    <property type="match status" value="1"/>
</dbReference>
<organism evidence="2 3">
    <name type="scientific">Clathrus columnatus</name>
    <dbReference type="NCBI Taxonomy" id="1419009"/>
    <lineage>
        <taxon>Eukaryota</taxon>
        <taxon>Fungi</taxon>
        <taxon>Dikarya</taxon>
        <taxon>Basidiomycota</taxon>
        <taxon>Agaricomycotina</taxon>
        <taxon>Agaricomycetes</taxon>
        <taxon>Phallomycetidae</taxon>
        <taxon>Phallales</taxon>
        <taxon>Clathraceae</taxon>
        <taxon>Clathrus</taxon>
    </lineage>
</organism>
<gene>
    <name evidence="2" type="ORF">Clacol_009872</name>
</gene>
<dbReference type="AlphaFoldDB" id="A0AAV5AS62"/>
<name>A0AAV5AS62_9AGAM</name>
<reference evidence="2" key="1">
    <citation type="submission" date="2021-10" db="EMBL/GenBank/DDBJ databases">
        <title>De novo Genome Assembly of Clathrus columnatus (Basidiomycota, Fungi) Using Illumina and Nanopore Sequence Data.</title>
        <authorList>
            <person name="Ogiso-Tanaka E."/>
            <person name="Itagaki H."/>
            <person name="Hosoya T."/>
            <person name="Hosaka K."/>
        </authorList>
    </citation>
    <scope>NUCLEOTIDE SEQUENCE</scope>
    <source>
        <strain evidence="2">MO-923</strain>
    </source>
</reference>
<accession>A0AAV5AS62</accession>
<comment type="caution">
    <text evidence="2">The sequence shown here is derived from an EMBL/GenBank/DDBJ whole genome shotgun (WGS) entry which is preliminary data.</text>
</comment>
<dbReference type="EMBL" id="BPWL01000011">
    <property type="protein sequence ID" value="GJJ15594.1"/>
    <property type="molecule type" value="Genomic_DNA"/>
</dbReference>
<keyword evidence="3" id="KW-1185">Reference proteome</keyword>
<evidence type="ECO:0000256" key="1">
    <source>
        <dbReference type="SAM" id="MobiDB-lite"/>
    </source>
</evidence>